<proteinExistence type="inferred from homology"/>
<dbReference type="Pfam" id="PF10442">
    <property type="entry name" value="FIST_C"/>
    <property type="match status" value="1"/>
</dbReference>
<keyword evidence="5" id="KW-0418">Kinase</keyword>
<dbReference type="Pfam" id="PF00015">
    <property type="entry name" value="MCPsignal"/>
    <property type="match status" value="1"/>
</dbReference>
<dbReference type="PANTHER" id="PTHR43531">
    <property type="entry name" value="PROTEIN ICFG"/>
    <property type="match status" value="1"/>
</dbReference>
<dbReference type="SMART" id="SM00283">
    <property type="entry name" value="MA"/>
    <property type="match status" value="1"/>
</dbReference>
<dbReference type="Proteomes" id="UP000324536">
    <property type="component" value="Chromosome"/>
</dbReference>
<evidence type="ECO:0000313" key="6">
    <source>
        <dbReference type="Proteomes" id="UP000324536"/>
    </source>
</evidence>
<keyword evidence="1" id="KW-0145">Chemotaxis</keyword>
<dbReference type="Gene3D" id="1.10.287.950">
    <property type="entry name" value="Methyl-accepting chemotaxis protein"/>
    <property type="match status" value="1"/>
</dbReference>
<reference evidence="5 6" key="1">
    <citation type="submission" date="2019-09" db="EMBL/GenBank/DDBJ databases">
        <title>Genome sequencing of strain KACC 21233.</title>
        <authorList>
            <person name="Heo J."/>
            <person name="Kim S.-J."/>
            <person name="Kim J.-S."/>
            <person name="Hong S.-B."/>
            <person name="Kwon S.-W."/>
        </authorList>
    </citation>
    <scope>NUCLEOTIDE SEQUENCE [LARGE SCALE GENOMIC DNA]</scope>
    <source>
        <strain evidence="5 6">KACC 21233</strain>
    </source>
</reference>
<gene>
    <name evidence="5" type="ORF">FLP30_07570</name>
</gene>
<sequence>MESIHHMSEGSGRWGHDTLSEGEVVQSSPDFAAMRVLRTTEAMQGLSAADFSFDGRPAKLVVAYISPHVDFQRAVSGLRSRVGSARLVATMTAGELSASGTGNTEPLYCSTHGAWDTIVLQVFGPDLVEAVSVHSVFVGATPGGVASSATDMRIAQISERLARIETGFEVSSRDTLAFTLVDGLSGAESCFAEAVYNCGRFPCVFTGGSSGGLLDFSSTSIFDGQETLRDHAVIMFLKLRPGTAFSLFKTQNFTDTGKSFVVMEVKEGARTVGSAINPQTAEIAPIIETLCKTLSCRPERLEEALEGHTFALRISGELYIRSIANIDIYNGLVSFYCDINPGDELFLVKATDFGRQTRSDLARFLTSKPQPVGAILSDCILRRLNNPDALRDLDGMWDMPAAGFSSFGEFLGINMNQTLTAVVFFRLKPGEVFHDSFMDGFPIYYGRFASYFVEVRLNQQRIINDVRKKLIDRLVSFIERTSRLNADLDQMLKQTEGVRASIESIRHEMGQKVASISIVEQKGILEQEYQNVVRMTHTLFGSVSVIEKIAVQTNLLSMNAAIEAARVGAEGRGFAVIANEVRTLAADTRDSLGKSRKSLVQVDESMKVLGQHIKHSEDKLTEASDGFGEISTRLEGMFASFQKMEEVMSAVEEMSNQQTAIMRQVEDDVGRLKRIEGC</sequence>
<dbReference type="PROSITE" id="PS50111">
    <property type="entry name" value="CHEMOTAXIS_TRANSDUC_2"/>
    <property type="match status" value="1"/>
</dbReference>
<name>A0A5C1YQX2_9PROT</name>
<dbReference type="PANTHER" id="PTHR43531:SF11">
    <property type="entry name" value="METHYL-ACCEPTING CHEMOTAXIS PROTEIN 3"/>
    <property type="match status" value="1"/>
</dbReference>
<dbReference type="SMART" id="SM01204">
    <property type="entry name" value="FIST_C"/>
    <property type="match status" value="1"/>
</dbReference>
<dbReference type="InterPro" id="IPR013702">
    <property type="entry name" value="FIST_domain_N"/>
</dbReference>
<keyword evidence="5" id="KW-0808">Transferase</keyword>
<dbReference type="GO" id="GO:0004888">
    <property type="term" value="F:transmembrane signaling receptor activity"/>
    <property type="evidence" value="ECO:0007669"/>
    <property type="project" value="TreeGrafter"/>
</dbReference>
<dbReference type="GO" id="GO:0007165">
    <property type="term" value="P:signal transduction"/>
    <property type="evidence" value="ECO:0007669"/>
    <property type="project" value="UniProtKB-KW"/>
</dbReference>
<dbReference type="InterPro" id="IPR019494">
    <property type="entry name" value="FIST_C"/>
</dbReference>
<keyword evidence="3" id="KW-0807">Transducer</keyword>
<evidence type="ECO:0000313" key="5">
    <source>
        <dbReference type="EMBL" id="QEO17599.1"/>
    </source>
</evidence>
<evidence type="ECO:0000256" key="2">
    <source>
        <dbReference type="ARBA" id="ARBA00029447"/>
    </source>
</evidence>
<accession>A0A5C1YQX2</accession>
<dbReference type="GO" id="GO:0006935">
    <property type="term" value="P:chemotaxis"/>
    <property type="evidence" value="ECO:0007669"/>
    <property type="project" value="UniProtKB-KW"/>
</dbReference>
<keyword evidence="6" id="KW-1185">Reference proteome</keyword>
<organism evidence="5 6">
    <name type="scientific">Acetobacter vaccinii</name>
    <dbReference type="NCBI Taxonomy" id="2592655"/>
    <lineage>
        <taxon>Bacteria</taxon>
        <taxon>Pseudomonadati</taxon>
        <taxon>Pseudomonadota</taxon>
        <taxon>Alphaproteobacteria</taxon>
        <taxon>Acetobacterales</taxon>
        <taxon>Acetobacteraceae</taxon>
        <taxon>Acetobacter</taxon>
    </lineage>
</organism>
<evidence type="ECO:0000256" key="1">
    <source>
        <dbReference type="ARBA" id="ARBA00022500"/>
    </source>
</evidence>
<dbReference type="InterPro" id="IPR051310">
    <property type="entry name" value="MCP_chemotaxis"/>
</dbReference>
<dbReference type="Pfam" id="PF08495">
    <property type="entry name" value="FIST"/>
    <property type="match status" value="1"/>
</dbReference>
<evidence type="ECO:0000256" key="3">
    <source>
        <dbReference type="PROSITE-ProRule" id="PRU00284"/>
    </source>
</evidence>
<dbReference type="SMART" id="SM00897">
    <property type="entry name" value="FIST"/>
    <property type="match status" value="1"/>
</dbReference>
<dbReference type="SUPFAM" id="SSF58104">
    <property type="entry name" value="Methyl-accepting chemotaxis protein (MCP) signaling domain"/>
    <property type="match status" value="1"/>
</dbReference>
<dbReference type="GO" id="GO:0016301">
    <property type="term" value="F:kinase activity"/>
    <property type="evidence" value="ECO:0007669"/>
    <property type="project" value="UniProtKB-KW"/>
</dbReference>
<dbReference type="EMBL" id="CP043506">
    <property type="protein sequence ID" value="QEO17599.1"/>
    <property type="molecule type" value="Genomic_DNA"/>
</dbReference>
<evidence type="ECO:0000259" key="4">
    <source>
        <dbReference type="PROSITE" id="PS50111"/>
    </source>
</evidence>
<protein>
    <submittedName>
        <fullName evidence="5">Histidine kinase</fullName>
    </submittedName>
</protein>
<dbReference type="KEGG" id="acek:FLP30_07570"/>
<dbReference type="InterPro" id="IPR004089">
    <property type="entry name" value="MCPsignal_dom"/>
</dbReference>
<dbReference type="AlphaFoldDB" id="A0A5C1YQX2"/>
<comment type="similarity">
    <text evidence="2">Belongs to the methyl-accepting chemotaxis (MCP) protein family.</text>
</comment>
<dbReference type="GO" id="GO:0005886">
    <property type="term" value="C:plasma membrane"/>
    <property type="evidence" value="ECO:0007669"/>
    <property type="project" value="TreeGrafter"/>
</dbReference>
<feature type="domain" description="Methyl-accepting transducer" evidence="4">
    <location>
        <begin position="543"/>
        <end position="673"/>
    </location>
</feature>
<dbReference type="OrthoDB" id="9807948at2"/>